<feature type="region of interest" description="Disordered" evidence="1">
    <location>
        <begin position="110"/>
        <end position="129"/>
    </location>
</feature>
<name>A0A1J5RW17_9ZZZZ</name>
<dbReference type="AlphaFoldDB" id="A0A1J5RW17"/>
<proteinExistence type="predicted"/>
<reference evidence="2" key="1">
    <citation type="submission" date="2016-10" db="EMBL/GenBank/DDBJ databases">
        <title>Sequence of Gallionella enrichment culture.</title>
        <authorList>
            <person name="Poehlein A."/>
            <person name="Muehling M."/>
            <person name="Daniel R."/>
        </authorList>
    </citation>
    <scope>NUCLEOTIDE SEQUENCE</scope>
</reference>
<organism evidence="2">
    <name type="scientific">mine drainage metagenome</name>
    <dbReference type="NCBI Taxonomy" id="410659"/>
    <lineage>
        <taxon>unclassified sequences</taxon>
        <taxon>metagenomes</taxon>
        <taxon>ecological metagenomes</taxon>
    </lineage>
</organism>
<protein>
    <submittedName>
        <fullName evidence="2">Uncharacterized protein</fullName>
    </submittedName>
</protein>
<evidence type="ECO:0000256" key="1">
    <source>
        <dbReference type="SAM" id="MobiDB-lite"/>
    </source>
</evidence>
<accession>A0A1J5RW17</accession>
<evidence type="ECO:0000313" key="2">
    <source>
        <dbReference type="EMBL" id="OIQ92317.1"/>
    </source>
</evidence>
<gene>
    <name evidence="2" type="ORF">GALL_257510</name>
</gene>
<feature type="compositionally biased region" description="Basic residues" evidence="1">
    <location>
        <begin position="1"/>
        <end position="13"/>
    </location>
</feature>
<dbReference type="EMBL" id="MLJW01000235">
    <property type="protein sequence ID" value="OIQ92317.1"/>
    <property type="molecule type" value="Genomic_DNA"/>
</dbReference>
<comment type="caution">
    <text evidence="2">The sequence shown here is derived from an EMBL/GenBank/DDBJ whole genome shotgun (WGS) entry which is preliminary data.</text>
</comment>
<feature type="region of interest" description="Disordered" evidence="1">
    <location>
        <begin position="1"/>
        <end position="20"/>
    </location>
</feature>
<sequence>MWSAAARHRHRRAGTTARGGGFGIRNLLARTEVRVQGRNRDSALHIDTPNPGPTARSTPLRVGFRRDRALPGILRLRDNAEMTRLLLVVGPALRAGRCVDSAAGFEGRSIGRRSLNPGPPGGRALSHRSAPHSNFSFERFSFQLFRPPHAFSGVSRASRGLAFEASAVCMRRSAVS</sequence>